<evidence type="ECO:0000256" key="6">
    <source>
        <dbReference type="ARBA" id="ARBA00023139"/>
    </source>
</evidence>
<keyword evidence="7" id="KW-0449">Lipoprotein</keyword>
<protein>
    <submittedName>
        <fullName evidence="10">Ger(X)C family spore germination protein</fullName>
    </submittedName>
</protein>
<comment type="subcellular location">
    <subcellularLocation>
        <location evidence="1">Membrane</location>
        <topology evidence="1">Lipid-anchor</topology>
    </subcellularLocation>
</comment>
<evidence type="ECO:0000256" key="7">
    <source>
        <dbReference type="ARBA" id="ARBA00023288"/>
    </source>
</evidence>
<dbReference type="NCBIfam" id="TIGR02887">
    <property type="entry name" value="spore_ger_x_C"/>
    <property type="match status" value="1"/>
</dbReference>
<name>A0ABS1JFP8_9BACL</name>
<keyword evidence="11" id="KW-1185">Reference proteome</keyword>
<accession>A0ABS1JFP8</accession>
<dbReference type="PANTHER" id="PTHR35789:SF1">
    <property type="entry name" value="SPORE GERMINATION PROTEIN B3"/>
    <property type="match status" value="1"/>
</dbReference>
<keyword evidence="4" id="KW-0732">Signal</keyword>
<dbReference type="Proteomes" id="UP000602284">
    <property type="component" value="Unassembled WGS sequence"/>
</dbReference>
<dbReference type="InterPro" id="IPR008844">
    <property type="entry name" value="Spore_GerAC-like"/>
</dbReference>
<dbReference type="Gene3D" id="3.30.300.210">
    <property type="entry name" value="Nutrient germinant receptor protein C, domain 3"/>
    <property type="match status" value="1"/>
</dbReference>
<evidence type="ECO:0000259" key="8">
    <source>
        <dbReference type="Pfam" id="PF05504"/>
    </source>
</evidence>
<evidence type="ECO:0000259" key="9">
    <source>
        <dbReference type="Pfam" id="PF25198"/>
    </source>
</evidence>
<comment type="similarity">
    <text evidence="2">Belongs to the GerABKC lipoprotein family.</text>
</comment>
<keyword evidence="3" id="KW-0309">Germination</keyword>
<gene>
    <name evidence="10" type="ORF">JJB07_21160</name>
</gene>
<keyword evidence="6" id="KW-0564">Palmitate</keyword>
<feature type="domain" description="Spore germination GerAC-like C-terminal" evidence="8">
    <location>
        <begin position="219"/>
        <end position="387"/>
    </location>
</feature>
<feature type="domain" description="Spore germination protein N-terminal" evidence="9">
    <location>
        <begin position="26"/>
        <end position="207"/>
    </location>
</feature>
<evidence type="ECO:0000313" key="11">
    <source>
        <dbReference type="Proteomes" id="UP000602284"/>
    </source>
</evidence>
<organism evidence="10 11">
    <name type="scientific">Tumebacillus amylolyticus</name>
    <dbReference type="NCBI Taxonomy" id="2801339"/>
    <lineage>
        <taxon>Bacteria</taxon>
        <taxon>Bacillati</taxon>
        <taxon>Bacillota</taxon>
        <taxon>Bacilli</taxon>
        <taxon>Bacillales</taxon>
        <taxon>Alicyclobacillaceae</taxon>
        <taxon>Tumebacillus</taxon>
    </lineage>
</organism>
<dbReference type="EMBL" id="JAEQNB010000008">
    <property type="protein sequence ID" value="MBL0389107.1"/>
    <property type="molecule type" value="Genomic_DNA"/>
</dbReference>
<reference evidence="10 11" key="1">
    <citation type="submission" date="2021-01" db="EMBL/GenBank/DDBJ databases">
        <title>Tumebacillus sp. strain ITR2 16S ribosomal RNA gene Genome sequencing and assembly.</title>
        <authorList>
            <person name="Kang M."/>
        </authorList>
    </citation>
    <scope>NUCLEOTIDE SEQUENCE [LARGE SCALE GENOMIC DNA]</scope>
    <source>
        <strain evidence="10 11">ITR2</strain>
    </source>
</reference>
<evidence type="ECO:0000256" key="2">
    <source>
        <dbReference type="ARBA" id="ARBA00007886"/>
    </source>
</evidence>
<evidence type="ECO:0000313" key="10">
    <source>
        <dbReference type="EMBL" id="MBL0389107.1"/>
    </source>
</evidence>
<dbReference type="PANTHER" id="PTHR35789">
    <property type="entry name" value="SPORE GERMINATION PROTEIN B3"/>
    <property type="match status" value="1"/>
</dbReference>
<sequence length="391" mass="43802">MQRGRTWFACLLIAVLTSVLLVGCWDRRELEERTSVVALGIDSEEREAGGQPLIKVSFQIPIANRIAGSGGGSGGEGGKRAVKVMSATGASMADAMRVVQSRLNQELFYGHTRVIAISEKVARTSDMAGIVDSLRRNPQMRRLLWMVITKGDAKQLLESDPKLEQIPIVYVMDMLENGAKSGRIPDITLGSWFVDRSSSGIEATSNYILPTKNDVNWRGLALFRDDRMVGQIEEKEAWILLQSKDEKIGGNITVPCPKKSNGSTWTEYTTAHPKKIHVNTQVEPYGKSYKMSQQIQVEVDIIESNCEMNFKNDESFTEIEKALSAELNARAAKLIADTQGKYGVDVFGLGNKVRARYHEQFKKINWLDEFPKAKIEIHYDVKIRRVGMKME</sequence>
<dbReference type="InterPro" id="IPR046953">
    <property type="entry name" value="Spore_GerAC-like_C"/>
</dbReference>
<evidence type="ECO:0000256" key="5">
    <source>
        <dbReference type="ARBA" id="ARBA00023136"/>
    </source>
</evidence>
<evidence type="ECO:0000256" key="4">
    <source>
        <dbReference type="ARBA" id="ARBA00022729"/>
    </source>
</evidence>
<dbReference type="Pfam" id="PF25198">
    <property type="entry name" value="Spore_GerAC_N"/>
    <property type="match status" value="1"/>
</dbReference>
<dbReference type="InterPro" id="IPR038501">
    <property type="entry name" value="Spore_GerAC_C_sf"/>
</dbReference>
<keyword evidence="5" id="KW-0472">Membrane</keyword>
<dbReference type="InterPro" id="IPR057336">
    <property type="entry name" value="GerAC_N"/>
</dbReference>
<evidence type="ECO:0000256" key="1">
    <source>
        <dbReference type="ARBA" id="ARBA00004635"/>
    </source>
</evidence>
<dbReference type="Pfam" id="PF05504">
    <property type="entry name" value="Spore_GerAC"/>
    <property type="match status" value="1"/>
</dbReference>
<dbReference type="RefSeq" id="WP_201638101.1">
    <property type="nucleotide sequence ID" value="NZ_JAEQNB010000008.1"/>
</dbReference>
<dbReference type="PROSITE" id="PS51257">
    <property type="entry name" value="PROKAR_LIPOPROTEIN"/>
    <property type="match status" value="1"/>
</dbReference>
<comment type="caution">
    <text evidence="10">The sequence shown here is derived from an EMBL/GenBank/DDBJ whole genome shotgun (WGS) entry which is preliminary data.</text>
</comment>
<proteinExistence type="inferred from homology"/>
<evidence type="ECO:0000256" key="3">
    <source>
        <dbReference type="ARBA" id="ARBA00022544"/>
    </source>
</evidence>